<evidence type="ECO:0000256" key="1">
    <source>
        <dbReference type="SAM" id="MobiDB-lite"/>
    </source>
</evidence>
<dbReference type="OrthoDB" id="786617at2759"/>
<sequence>MKAKASAAAAEDDAEPKKIRSSRSKHRRRRHSRSSSRSESPPRKRSKKNSKRIPDKKSKRSKGSRGGSLRRRHHSLSHSRSLSSSPSSVARRSSSSCSSSSASERSVSPPPRSRSRDVRRKKGRGRGRERDRKGRKLRRSASSSSISASSGSSRSKSRKRMTVGGTKDRATTTRDKMEKGYTDRRSCRSVMNVDEHVDGDEDRLAIAKVVDNDIDRHKKNLESESSPSKNANTTEEKVPASGGNSDAQDLELILRQKALENFRKFRAAATMGGKTDSGAAGKEASIDDSVHNAGMEVADATHSQSQETSLGARYSAGSPRSQNFGNGANRSWKQDNGAGMSCGGSPGLLEPAETGGPTQLKGRAEESTRLASQFLSPRDARNGRSVMQRLAPPPGSSASVNQMLGSSAGLNHVDGAPRVRSVVSIPARERLDGSTHTTPLSPSEDSSPVESGGKVGLPLNDTNKAEGTNGENRKTSEASASDGSVLSPTEDKSQASIEGKDSFQKKTFSRMHDGETVEVRNRPPLLVQVPLIGMLKLYPSNLIHFSLFFYR</sequence>
<evidence type="ECO:0000313" key="2">
    <source>
        <dbReference type="EnsemblPlants" id="Zm00001eb298400_P002"/>
    </source>
</evidence>
<feature type="compositionally biased region" description="Polar residues" evidence="1">
    <location>
        <begin position="477"/>
        <end position="487"/>
    </location>
</feature>
<feature type="compositionally biased region" description="Basic residues" evidence="1">
    <location>
        <begin position="19"/>
        <end position="34"/>
    </location>
</feature>
<feature type="region of interest" description="Disordered" evidence="1">
    <location>
        <begin position="271"/>
        <end position="505"/>
    </location>
</feature>
<reference evidence="2" key="2">
    <citation type="submission" date="2019-07" db="EMBL/GenBank/DDBJ databases">
        <authorList>
            <person name="Seetharam A."/>
            <person name="Woodhouse M."/>
            <person name="Cannon E."/>
        </authorList>
    </citation>
    <scope>NUCLEOTIDE SEQUENCE [LARGE SCALE GENOMIC DNA]</scope>
    <source>
        <strain evidence="2">cv. B73</strain>
    </source>
</reference>
<name>A0A804Q444_MAIZE</name>
<dbReference type="PANTHER" id="PTHR36808:SF1">
    <property type="entry name" value="TRANSCRIPTIONAL REGULATOR ATRX-LIKE PROTEIN"/>
    <property type="match status" value="1"/>
</dbReference>
<feature type="compositionally biased region" description="Polar residues" evidence="1">
    <location>
        <begin position="460"/>
        <end position="470"/>
    </location>
</feature>
<feature type="compositionally biased region" description="Low complexity" evidence="1">
    <location>
        <begin position="78"/>
        <end position="107"/>
    </location>
</feature>
<keyword evidence="3" id="KW-1185">Reference proteome</keyword>
<feature type="compositionally biased region" description="Basic and acidic residues" evidence="1">
    <location>
        <begin position="489"/>
        <end position="505"/>
    </location>
</feature>
<feature type="compositionally biased region" description="Polar residues" evidence="1">
    <location>
        <begin position="318"/>
        <end position="331"/>
    </location>
</feature>
<evidence type="ECO:0007829" key="4">
    <source>
        <dbReference type="PeptideAtlas" id="A0A804Q444"/>
    </source>
</evidence>
<gene>
    <name evidence="2" type="primary">LOC100273239</name>
</gene>
<dbReference type="InParanoid" id="A0A804Q444"/>
<feature type="compositionally biased region" description="Polar residues" evidence="1">
    <location>
        <begin position="434"/>
        <end position="449"/>
    </location>
</feature>
<accession>A0A804Q444</accession>
<keyword evidence="4" id="KW-1267">Proteomics identification</keyword>
<feature type="compositionally biased region" description="Polar residues" evidence="1">
    <location>
        <begin position="223"/>
        <end position="233"/>
    </location>
</feature>
<feature type="compositionally biased region" description="Basic and acidic residues" evidence="1">
    <location>
        <begin position="166"/>
        <end position="186"/>
    </location>
</feature>
<protein>
    <submittedName>
        <fullName evidence="2">Uncharacterized protein</fullName>
    </submittedName>
</protein>
<dbReference type="Proteomes" id="UP000007305">
    <property type="component" value="Chromosome 7"/>
</dbReference>
<feature type="region of interest" description="Disordered" evidence="1">
    <location>
        <begin position="1"/>
        <end position="194"/>
    </location>
</feature>
<feature type="compositionally biased region" description="Basic residues" evidence="1">
    <location>
        <begin position="57"/>
        <end position="77"/>
    </location>
</feature>
<dbReference type="Gramene" id="Zm00001eb298400_T002">
    <property type="protein sequence ID" value="Zm00001eb298400_P002"/>
    <property type="gene ID" value="Zm00001eb298400"/>
</dbReference>
<dbReference type="AlphaFoldDB" id="A0A804Q444"/>
<reference evidence="2" key="3">
    <citation type="submission" date="2021-05" db="UniProtKB">
        <authorList>
            <consortium name="EnsemblPlants"/>
        </authorList>
    </citation>
    <scope>IDENTIFICATION</scope>
    <source>
        <strain evidence="2">cv. B73</strain>
    </source>
</reference>
<reference evidence="3" key="1">
    <citation type="submission" date="2015-12" db="EMBL/GenBank/DDBJ databases">
        <title>Update maize B73 reference genome by single molecule sequencing technologies.</title>
        <authorList>
            <consortium name="Maize Genome Sequencing Project"/>
            <person name="Ware D."/>
        </authorList>
    </citation>
    <scope>NUCLEOTIDE SEQUENCE [LARGE SCALE GENOMIC DNA]</scope>
    <source>
        <strain evidence="3">cv. B73</strain>
    </source>
</reference>
<proteinExistence type="evidence at protein level"/>
<organism evidence="2 3">
    <name type="scientific">Zea mays</name>
    <name type="common">Maize</name>
    <dbReference type="NCBI Taxonomy" id="4577"/>
    <lineage>
        <taxon>Eukaryota</taxon>
        <taxon>Viridiplantae</taxon>
        <taxon>Streptophyta</taxon>
        <taxon>Embryophyta</taxon>
        <taxon>Tracheophyta</taxon>
        <taxon>Spermatophyta</taxon>
        <taxon>Magnoliopsida</taxon>
        <taxon>Liliopsida</taxon>
        <taxon>Poales</taxon>
        <taxon>Poaceae</taxon>
        <taxon>PACMAD clade</taxon>
        <taxon>Panicoideae</taxon>
        <taxon>Andropogonodae</taxon>
        <taxon>Andropogoneae</taxon>
        <taxon>Tripsacinae</taxon>
        <taxon>Zea</taxon>
    </lineage>
</organism>
<feature type="region of interest" description="Disordered" evidence="1">
    <location>
        <begin position="218"/>
        <end position="248"/>
    </location>
</feature>
<feature type="compositionally biased region" description="Polar residues" evidence="1">
    <location>
        <begin position="396"/>
        <end position="409"/>
    </location>
</feature>
<evidence type="ECO:0000313" key="3">
    <source>
        <dbReference type="Proteomes" id="UP000007305"/>
    </source>
</evidence>
<dbReference type="EnsemblPlants" id="Zm00001eb298400_T002">
    <property type="protein sequence ID" value="Zm00001eb298400_P002"/>
    <property type="gene ID" value="Zm00001eb298400"/>
</dbReference>
<dbReference type="PANTHER" id="PTHR36808">
    <property type="entry name" value="TRANSCRIPTIONAL REGULATOR ATRX-LIKE PROTEIN"/>
    <property type="match status" value="1"/>
</dbReference>
<dbReference type="FunCoup" id="A0A804Q444">
    <property type="interactions" value="722"/>
</dbReference>
<feature type="compositionally biased region" description="Low complexity" evidence="1">
    <location>
        <begin position="140"/>
        <end position="154"/>
    </location>
</feature>